<accession>A0A2S9XEA8</accession>
<sequence length="242" mass="25661">MPRFTTLPSSAVLVAVFLASACSGSSPGAEKPDETEAEAKPASDGNDSPAPKPAPKPEPVAQAPRVDLSTDEAVGAAYEDATGKELDRDGRCIGRPDIGDVIVVGGFTYDVGCELEGAFVGGVFVDRQALFEQGLALAGWADLPAAERPAFALQWAEEVVFHWAGDFISRSSKAFEFKDTPSFTAPTARAKGDEVVVRAWVQKPPGMMDLDAFDLVELRVASDGALSMTRKDEFAVDGPRLR</sequence>
<name>A0A2S9XEA8_9BACT</name>
<dbReference type="AlphaFoldDB" id="A0A2S9XEA8"/>
<feature type="signal peptide" evidence="2">
    <location>
        <begin position="1"/>
        <end position="28"/>
    </location>
</feature>
<evidence type="ECO:0000313" key="3">
    <source>
        <dbReference type="EMBL" id="PRP91195.1"/>
    </source>
</evidence>
<dbReference type="RefSeq" id="WP_106394974.1">
    <property type="nucleotide sequence ID" value="NZ_PVNK01000253.1"/>
</dbReference>
<evidence type="ECO:0000313" key="4">
    <source>
        <dbReference type="Proteomes" id="UP000237968"/>
    </source>
</evidence>
<evidence type="ECO:0000256" key="2">
    <source>
        <dbReference type="SAM" id="SignalP"/>
    </source>
</evidence>
<evidence type="ECO:0008006" key="5">
    <source>
        <dbReference type="Google" id="ProtNLM"/>
    </source>
</evidence>
<dbReference type="Proteomes" id="UP000237968">
    <property type="component" value="Unassembled WGS sequence"/>
</dbReference>
<keyword evidence="4" id="KW-1185">Reference proteome</keyword>
<proteinExistence type="predicted"/>
<keyword evidence="2" id="KW-0732">Signal</keyword>
<feature type="compositionally biased region" description="Basic and acidic residues" evidence="1">
    <location>
        <begin position="30"/>
        <end position="41"/>
    </location>
</feature>
<evidence type="ECO:0000256" key="1">
    <source>
        <dbReference type="SAM" id="MobiDB-lite"/>
    </source>
</evidence>
<dbReference type="PROSITE" id="PS51257">
    <property type="entry name" value="PROKAR_LIPOPROTEIN"/>
    <property type="match status" value="1"/>
</dbReference>
<comment type="caution">
    <text evidence="3">The sequence shown here is derived from an EMBL/GenBank/DDBJ whole genome shotgun (WGS) entry which is preliminary data.</text>
</comment>
<dbReference type="EMBL" id="PVNK01000253">
    <property type="protein sequence ID" value="PRP91195.1"/>
    <property type="molecule type" value="Genomic_DNA"/>
</dbReference>
<feature type="chain" id="PRO_5015784531" description="Lipoprotein" evidence="2">
    <location>
        <begin position="29"/>
        <end position="242"/>
    </location>
</feature>
<reference evidence="3 4" key="1">
    <citation type="submission" date="2018-03" db="EMBL/GenBank/DDBJ databases">
        <title>Draft Genome Sequences of the Obligatory Marine Myxobacteria Enhygromyxa salina SWB005.</title>
        <authorList>
            <person name="Poehlein A."/>
            <person name="Moghaddam J.A."/>
            <person name="Harms H."/>
            <person name="Alanjari M."/>
            <person name="Koenig G.M."/>
            <person name="Daniel R."/>
            <person name="Schaeberle T.F."/>
        </authorList>
    </citation>
    <scope>NUCLEOTIDE SEQUENCE [LARGE SCALE GENOMIC DNA]</scope>
    <source>
        <strain evidence="3 4">SWB005</strain>
    </source>
</reference>
<organism evidence="3 4">
    <name type="scientific">Enhygromyxa salina</name>
    <dbReference type="NCBI Taxonomy" id="215803"/>
    <lineage>
        <taxon>Bacteria</taxon>
        <taxon>Pseudomonadati</taxon>
        <taxon>Myxococcota</taxon>
        <taxon>Polyangia</taxon>
        <taxon>Nannocystales</taxon>
        <taxon>Nannocystaceae</taxon>
        <taxon>Enhygromyxa</taxon>
    </lineage>
</organism>
<gene>
    <name evidence="3" type="ORF">ENSA5_57670</name>
</gene>
<protein>
    <recommendedName>
        <fullName evidence="5">Lipoprotein</fullName>
    </recommendedName>
</protein>
<feature type="region of interest" description="Disordered" evidence="1">
    <location>
        <begin position="23"/>
        <end position="67"/>
    </location>
</feature>